<evidence type="ECO:0000313" key="6">
    <source>
        <dbReference type="Proteomes" id="UP001164761"/>
    </source>
</evidence>
<feature type="domain" description="HMA" evidence="4">
    <location>
        <begin position="2"/>
        <end position="68"/>
    </location>
</feature>
<dbReference type="RefSeq" id="WP_268007334.1">
    <property type="nucleotide sequence ID" value="NZ_BSUT01000001.1"/>
</dbReference>
<protein>
    <recommendedName>
        <fullName evidence="1">Copper chaperone CopZ</fullName>
    </recommendedName>
</protein>
<dbReference type="Pfam" id="PF00403">
    <property type="entry name" value="HMA"/>
    <property type="match status" value="1"/>
</dbReference>
<reference evidence="5" key="1">
    <citation type="submission" date="2022-08" db="EMBL/GenBank/DDBJ databases">
        <title>Alicyclobacillus fastidiosus DSM 17978, complete genome.</title>
        <authorList>
            <person name="Wang Q."/>
            <person name="Cai R."/>
            <person name="Wang Z."/>
        </authorList>
    </citation>
    <scope>NUCLEOTIDE SEQUENCE</scope>
    <source>
        <strain evidence="5">DSM 17978</strain>
    </source>
</reference>
<dbReference type="PROSITE" id="PS50846">
    <property type="entry name" value="HMA_2"/>
    <property type="match status" value="1"/>
</dbReference>
<accession>A0ABY6ZMV9</accession>
<dbReference type="InterPro" id="IPR006122">
    <property type="entry name" value="HMA_Cu_ion-bd"/>
</dbReference>
<dbReference type="PANTHER" id="PTHR46594:SF4">
    <property type="entry name" value="P-TYPE CATION-TRANSPORTING ATPASE"/>
    <property type="match status" value="1"/>
</dbReference>
<dbReference type="SUPFAM" id="SSF55008">
    <property type="entry name" value="HMA, heavy metal-associated domain"/>
    <property type="match status" value="1"/>
</dbReference>
<dbReference type="InterPro" id="IPR036163">
    <property type="entry name" value="HMA_dom_sf"/>
</dbReference>
<evidence type="ECO:0000313" key="5">
    <source>
        <dbReference type="EMBL" id="WAH43451.1"/>
    </source>
</evidence>
<evidence type="ECO:0000259" key="4">
    <source>
        <dbReference type="PROSITE" id="PS50846"/>
    </source>
</evidence>
<dbReference type="InterPro" id="IPR006121">
    <property type="entry name" value="HMA_dom"/>
</dbReference>
<proteinExistence type="predicted"/>
<dbReference type="PROSITE" id="PS01047">
    <property type="entry name" value="HMA_1"/>
    <property type="match status" value="1"/>
</dbReference>
<gene>
    <name evidence="5" type="ORF">NZD89_08730</name>
</gene>
<dbReference type="Proteomes" id="UP001164761">
    <property type="component" value="Chromosome"/>
</dbReference>
<dbReference type="PRINTS" id="PR00946">
    <property type="entry name" value="HGSCAVENGER"/>
</dbReference>
<dbReference type="EMBL" id="CP104067">
    <property type="protein sequence ID" value="WAH43451.1"/>
    <property type="molecule type" value="Genomic_DNA"/>
</dbReference>
<keyword evidence="2" id="KW-0479">Metal-binding</keyword>
<evidence type="ECO:0000256" key="2">
    <source>
        <dbReference type="ARBA" id="ARBA00022723"/>
    </source>
</evidence>
<dbReference type="PANTHER" id="PTHR46594">
    <property type="entry name" value="P-TYPE CATION-TRANSPORTING ATPASE"/>
    <property type="match status" value="1"/>
</dbReference>
<keyword evidence="3" id="KW-0186">Copper</keyword>
<sequence>MTTATILVKGMTCSGCVNSVTKALNAVEGVEKVDVSLEKNHATVTYDEANVTEEKLKEVIEDAGYDVV</sequence>
<evidence type="ECO:0000256" key="3">
    <source>
        <dbReference type="ARBA" id="ARBA00023008"/>
    </source>
</evidence>
<dbReference type="InterPro" id="IPR017969">
    <property type="entry name" value="Heavy-metal-associated_CS"/>
</dbReference>
<dbReference type="NCBIfam" id="TIGR00003">
    <property type="entry name" value="copper ion binding protein"/>
    <property type="match status" value="1"/>
</dbReference>
<dbReference type="InterPro" id="IPR001802">
    <property type="entry name" value="MerP/CopZ"/>
</dbReference>
<dbReference type="CDD" id="cd00371">
    <property type="entry name" value="HMA"/>
    <property type="match status" value="1"/>
</dbReference>
<keyword evidence="6" id="KW-1185">Reference proteome</keyword>
<name>A0ABY6ZMV9_9BACL</name>
<organism evidence="5 6">
    <name type="scientific">Alicyclobacillus fastidiosus</name>
    <dbReference type="NCBI Taxonomy" id="392011"/>
    <lineage>
        <taxon>Bacteria</taxon>
        <taxon>Bacillati</taxon>
        <taxon>Bacillota</taxon>
        <taxon>Bacilli</taxon>
        <taxon>Bacillales</taxon>
        <taxon>Alicyclobacillaceae</taxon>
        <taxon>Alicyclobacillus</taxon>
    </lineage>
</organism>
<evidence type="ECO:0000256" key="1">
    <source>
        <dbReference type="ARBA" id="ARBA00015313"/>
    </source>
</evidence>
<dbReference type="Gene3D" id="3.30.70.100">
    <property type="match status" value="1"/>
</dbReference>